<dbReference type="SUPFAM" id="SSF50729">
    <property type="entry name" value="PH domain-like"/>
    <property type="match status" value="2"/>
</dbReference>
<feature type="compositionally biased region" description="Low complexity" evidence="1">
    <location>
        <begin position="390"/>
        <end position="403"/>
    </location>
</feature>
<dbReference type="EMBL" id="JAICCE010000007">
    <property type="protein sequence ID" value="KAG9275646.1"/>
    <property type="molecule type" value="Genomic_DNA"/>
</dbReference>
<dbReference type="PROSITE" id="PS50003">
    <property type="entry name" value="PH_DOMAIN"/>
    <property type="match status" value="1"/>
</dbReference>
<proteinExistence type="predicted"/>
<evidence type="ECO:0000313" key="4">
    <source>
        <dbReference type="EMBL" id="KAG9275646.1"/>
    </source>
</evidence>
<gene>
    <name evidence="5" type="primary">dok7b</name>
    <name evidence="4" type="synonym">DOK7</name>
    <name evidence="4" type="ORF">AMEX_G10187</name>
</gene>
<feature type="domain" description="IRS-type PTB" evidence="3">
    <location>
        <begin position="104"/>
        <end position="209"/>
    </location>
</feature>
<feature type="compositionally biased region" description="Low complexity" evidence="1">
    <location>
        <begin position="250"/>
        <end position="284"/>
    </location>
</feature>
<organism evidence="5 6">
    <name type="scientific">Astyanax mexicanus</name>
    <name type="common">Blind cave fish</name>
    <name type="synonym">Astyanax fasciatus mexicanus</name>
    <dbReference type="NCBI Taxonomy" id="7994"/>
    <lineage>
        <taxon>Eukaryota</taxon>
        <taxon>Metazoa</taxon>
        <taxon>Chordata</taxon>
        <taxon>Craniata</taxon>
        <taxon>Vertebrata</taxon>
        <taxon>Euteleostomi</taxon>
        <taxon>Actinopterygii</taxon>
        <taxon>Neopterygii</taxon>
        <taxon>Teleostei</taxon>
        <taxon>Ostariophysi</taxon>
        <taxon>Characiformes</taxon>
        <taxon>Characoidei</taxon>
        <taxon>Acestrorhamphidae</taxon>
        <taxon>Acestrorhamphinae</taxon>
        <taxon>Astyanax</taxon>
    </lineage>
</organism>
<dbReference type="Ensembl" id="ENSAMXT00005010192.1">
    <property type="protein sequence ID" value="ENSAMXP00005009134.1"/>
    <property type="gene ID" value="ENSAMXG00005005221.1"/>
</dbReference>
<dbReference type="CTD" id="557881"/>
<feature type="compositionally biased region" description="Low complexity" evidence="1">
    <location>
        <begin position="420"/>
        <end position="429"/>
    </location>
</feature>
<dbReference type="PROSITE" id="PS51064">
    <property type="entry name" value="IRS_PTB"/>
    <property type="match status" value="1"/>
</dbReference>
<accession>A0A8B9H6X1</accession>
<feature type="region of interest" description="Disordered" evidence="1">
    <location>
        <begin position="549"/>
        <end position="573"/>
    </location>
</feature>
<dbReference type="KEGG" id="amex:103046843"/>
<dbReference type="PANTHER" id="PTHR21636">
    <property type="entry name" value="PROTEIN DOK-7"/>
    <property type="match status" value="1"/>
</dbReference>
<dbReference type="InterPro" id="IPR002404">
    <property type="entry name" value="IRS_PTB"/>
</dbReference>
<feature type="region of interest" description="Disordered" evidence="1">
    <location>
        <begin position="472"/>
        <end position="528"/>
    </location>
</feature>
<dbReference type="InterPro" id="IPR037746">
    <property type="entry name" value="Dok-7"/>
</dbReference>
<dbReference type="Proteomes" id="UP000752171">
    <property type="component" value="Unassembled WGS sequence"/>
</dbReference>
<evidence type="ECO:0000259" key="3">
    <source>
        <dbReference type="PROSITE" id="PS51064"/>
    </source>
</evidence>
<dbReference type="AlphaFoldDB" id="A0A8B9H6X1"/>
<feature type="compositionally biased region" description="Low complexity" evidence="1">
    <location>
        <begin position="360"/>
        <end position="377"/>
    </location>
</feature>
<evidence type="ECO:0000256" key="1">
    <source>
        <dbReference type="SAM" id="MobiDB-lite"/>
    </source>
</evidence>
<sequence>MTDTVVVEGQVRLREGKKWKSRWVLLRKPSPVADCLSLLVYKDRSERNRGRERSQATLGDICGLEALQGFEGMCYSLTILCLNQSVTLGFDSKENLLAWDTRISYSLGEVHRFNVNVQPGTKLESGPAVLHLCNNLLVITRDAHPSILGQWRLSDLRRYGAVPNGFVFEGGTRCGYWTGVFFLACTEGEQISFLFDCIARGISPSKAPFGLRPNLPDPGTSPCSVEERISQEASELEKRLSMLSLSSRHSSSASHSSYSTSLAGDDCSVSSSSSETSSRSDPISRLAAWPDPFRHATPVESSPSLSGARTPKPLGASVSTSSEERLYRATMGVFRPPSKPPPPRGLQDAGRQSSTDSGIATASHSSYSGSFSSYTGSLDTGQGETEEFGSHFSLSSNPNPSLHPGHRPLPPQFQNIQPFSTAPTSTTSLLPEHRPVCICPSNGTSHKQENQGYQVPGHVLQRYDSPRRIIQLQPSPQDTGTPASPEQRPEPRLWGSSGSLSEAASKLGAPVRLTGSSERIAPPGGSSTPRHIICPICGGLKVMSSAPAGLSSTPALPDKPKDEMSNSATTAGAEGMRMGITPVEERSRYELMSSYGQHKALWDTEGRSSAVPPFPMSTLGVFRQSSFSDPKGSYVCMTLSMEPSSRTNHRAREERQSYGRSFPLDTGSTFTDRLQGDSANYVNIPVSPTSKRQLHYMELDLQDVPDTGHIVRGASLTKYAHIDIAATEMAQRVGAQHAQIREERLLELEHRRRGTLN</sequence>
<dbReference type="Pfam" id="PF02174">
    <property type="entry name" value="IRS"/>
    <property type="match status" value="1"/>
</dbReference>
<reference evidence="5" key="2">
    <citation type="submission" date="2025-05" db="UniProtKB">
        <authorList>
            <consortium name="Ensembl"/>
        </authorList>
    </citation>
    <scope>IDENTIFICATION</scope>
</reference>
<dbReference type="SMART" id="SM01244">
    <property type="entry name" value="IRS"/>
    <property type="match status" value="1"/>
</dbReference>
<evidence type="ECO:0000313" key="6">
    <source>
        <dbReference type="Proteomes" id="UP000694621"/>
    </source>
</evidence>
<dbReference type="GO" id="GO:0019901">
    <property type="term" value="F:protein kinase binding"/>
    <property type="evidence" value="ECO:0007669"/>
    <property type="project" value="InterPro"/>
</dbReference>
<dbReference type="InterPro" id="IPR011993">
    <property type="entry name" value="PH-like_dom_sf"/>
</dbReference>
<dbReference type="OrthoDB" id="6537982at2759"/>
<evidence type="ECO:0000313" key="5">
    <source>
        <dbReference type="Ensembl" id="ENSAMXP00005009134.1"/>
    </source>
</evidence>
<evidence type="ECO:0000259" key="2">
    <source>
        <dbReference type="PROSITE" id="PS50003"/>
    </source>
</evidence>
<protein>
    <submittedName>
        <fullName evidence="4">Protein Dok-7</fullName>
    </submittedName>
</protein>
<dbReference type="PANTHER" id="PTHR21636:SF2">
    <property type="entry name" value="PROTEIN DOK-7"/>
    <property type="match status" value="1"/>
</dbReference>
<dbReference type="CDD" id="cd13165">
    <property type="entry name" value="PTB_DOK7"/>
    <property type="match status" value="1"/>
</dbReference>
<dbReference type="GO" id="GO:0007528">
    <property type="term" value="P:neuromuscular junction development"/>
    <property type="evidence" value="ECO:0007669"/>
    <property type="project" value="TreeGrafter"/>
</dbReference>
<feature type="region of interest" description="Disordered" evidence="1">
    <location>
        <begin position="250"/>
        <end position="429"/>
    </location>
</feature>
<feature type="domain" description="PH" evidence="2">
    <location>
        <begin position="4"/>
        <end position="108"/>
    </location>
</feature>
<feature type="region of interest" description="Disordered" evidence="1">
    <location>
        <begin position="645"/>
        <end position="666"/>
    </location>
</feature>
<dbReference type="Gene3D" id="2.30.29.30">
    <property type="entry name" value="Pleckstrin-homology domain (PH domain)/Phosphotyrosine-binding domain (PTB)"/>
    <property type="match status" value="2"/>
</dbReference>
<dbReference type="InterPro" id="IPR037748">
    <property type="entry name" value="Dok-7_PTB"/>
</dbReference>
<evidence type="ECO:0000313" key="7">
    <source>
        <dbReference type="Proteomes" id="UP000752171"/>
    </source>
</evidence>
<dbReference type="Proteomes" id="UP000694621">
    <property type="component" value="Unplaced"/>
</dbReference>
<name>A0A8B9H6X1_ASTMX</name>
<reference evidence="4 7" key="1">
    <citation type="submission" date="2021-07" db="EMBL/GenBank/DDBJ databases">
        <authorList>
            <person name="Imarazene B."/>
            <person name="Zahm M."/>
            <person name="Klopp C."/>
            <person name="Cabau C."/>
            <person name="Beille S."/>
            <person name="Jouanno E."/>
            <person name="Castinel A."/>
            <person name="Lluch J."/>
            <person name="Gil L."/>
            <person name="Kuchtly C."/>
            <person name="Lopez Roques C."/>
            <person name="Donnadieu C."/>
            <person name="Parrinello H."/>
            <person name="Journot L."/>
            <person name="Du K."/>
            <person name="Schartl M."/>
            <person name="Retaux S."/>
            <person name="Guiguen Y."/>
        </authorList>
    </citation>
    <scope>NUCLEOTIDE SEQUENCE [LARGE SCALE GENOMIC DNA]</scope>
    <source>
        <strain evidence="4">Pach_M1</strain>
        <tissue evidence="4">Testis</tissue>
    </source>
</reference>
<dbReference type="InterPro" id="IPR001849">
    <property type="entry name" value="PH_domain"/>
</dbReference>
<feature type="compositionally biased region" description="Polar residues" evidence="1">
    <location>
        <begin position="472"/>
        <end position="484"/>
    </location>
</feature>
<dbReference type="GeneID" id="103046843"/>